<dbReference type="Pfam" id="PF16321">
    <property type="entry name" value="Ribosom_S30AE_C"/>
    <property type="match status" value="1"/>
</dbReference>
<evidence type="ECO:0000259" key="7">
    <source>
        <dbReference type="Pfam" id="PF16321"/>
    </source>
</evidence>
<keyword evidence="1 6" id="KW-0963">Cytoplasm</keyword>
<dbReference type="InterPro" id="IPR038416">
    <property type="entry name" value="Ribosom_S30AE_C_sf"/>
</dbReference>
<dbReference type="InterPro" id="IPR036567">
    <property type="entry name" value="RHF-like"/>
</dbReference>
<dbReference type="FunFam" id="3.30.505.50:FF:000001">
    <property type="entry name" value="Ribosome hibernation promoting factor"/>
    <property type="match status" value="1"/>
</dbReference>
<dbReference type="Proteomes" id="UP000256329">
    <property type="component" value="Unassembled WGS sequence"/>
</dbReference>
<evidence type="ECO:0000256" key="6">
    <source>
        <dbReference type="HAMAP-Rule" id="MF_00839"/>
    </source>
</evidence>
<sequence>MRITVRGKNVEVTEALRQYVEKRLGKLERFANHLGEAQVVLSLERENHKVEVTINMNGMILRGEEATHDMYAAIDLVVDKLERQIERYKGKWLRRRVEGPAAPSAPPSEPAEREEEEFKVVKVKRFAWKPMSVKEAILQMNLLGHNFFVFTNAETEQVNVVYRRKDGNYGLIEPEI</sequence>
<reference evidence="8 9" key="1">
    <citation type="submission" date="2018-08" db="EMBL/GenBank/DDBJ databases">
        <title>Form III RuBisCO-mediated autotrophy in Thermodesulfobium bacteria.</title>
        <authorList>
            <person name="Toshchakov S.V."/>
            <person name="Kublanov I.V."/>
            <person name="Frolov E."/>
            <person name="Bonch-Osmolovskaya E.A."/>
            <person name="Tourova T.P."/>
            <person name="Chernych N.A."/>
            <person name="Lebedinsky A.V."/>
        </authorList>
    </citation>
    <scope>NUCLEOTIDE SEQUENCE [LARGE SCALE GENOMIC DNA]</scope>
    <source>
        <strain evidence="8 9">SR</strain>
    </source>
</reference>
<dbReference type="InterPro" id="IPR034694">
    <property type="entry name" value="HPF_long/plastid"/>
</dbReference>
<evidence type="ECO:0000256" key="4">
    <source>
        <dbReference type="ARBA" id="ARBA00038695"/>
    </source>
</evidence>
<organism evidence="8 9">
    <name type="scientific">Ammonifex thiophilus</name>
    <dbReference type="NCBI Taxonomy" id="444093"/>
    <lineage>
        <taxon>Bacteria</taxon>
        <taxon>Bacillati</taxon>
        <taxon>Bacillota</taxon>
        <taxon>Clostridia</taxon>
        <taxon>Thermoanaerobacterales</taxon>
        <taxon>Thermoanaerobacteraceae</taxon>
        <taxon>Ammonifex</taxon>
    </lineage>
</organism>
<accession>A0A3D8P251</accession>
<keyword evidence="2 6" id="KW-0810">Translation regulation</keyword>
<dbReference type="NCBIfam" id="TIGR00741">
    <property type="entry name" value="yfiA"/>
    <property type="match status" value="1"/>
</dbReference>
<dbReference type="GO" id="GO:0043024">
    <property type="term" value="F:ribosomal small subunit binding"/>
    <property type="evidence" value="ECO:0007669"/>
    <property type="project" value="TreeGrafter"/>
</dbReference>
<dbReference type="AlphaFoldDB" id="A0A3D8P251"/>
<dbReference type="OrthoDB" id="9794975at2"/>
<dbReference type="Gene3D" id="3.30.160.100">
    <property type="entry name" value="Ribosome hibernation promotion factor-like"/>
    <property type="match status" value="1"/>
</dbReference>
<dbReference type="SUPFAM" id="SSF69754">
    <property type="entry name" value="Ribosome binding protein Y (YfiA homologue)"/>
    <property type="match status" value="1"/>
</dbReference>
<dbReference type="RefSeq" id="WP_115793029.1">
    <property type="nucleotide sequence ID" value="NZ_QSLN01000012.1"/>
</dbReference>
<dbReference type="InterPro" id="IPR032528">
    <property type="entry name" value="Ribosom_S30AE_C"/>
</dbReference>
<dbReference type="FunFam" id="3.30.160.100:FF:000001">
    <property type="entry name" value="Ribosome hibernation promoting factor"/>
    <property type="match status" value="1"/>
</dbReference>
<comment type="subcellular location">
    <subcellularLocation>
        <location evidence="6">Cytoplasm</location>
    </subcellularLocation>
</comment>
<dbReference type="PANTHER" id="PTHR33231:SF1">
    <property type="entry name" value="30S RIBOSOMAL PROTEIN"/>
    <property type="match status" value="1"/>
</dbReference>
<comment type="subunit">
    <text evidence="4">Associates exclusively with 100S ribosomes, which are dimers of 70S ribosomes.</text>
</comment>
<dbReference type="CDD" id="cd00552">
    <property type="entry name" value="RaiA"/>
    <property type="match status" value="1"/>
</dbReference>
<protein>
    <recommendedName>
        <fullName evidence="5 6">Ribosome hibernation promoting factor</fullName>
        <shortName evidence="6">HPF</shortName>
    </recommendedName>
</protein>
<dbReference type="Gene3D" id="3.30.505.50">
    <property type="entry name" value="Sigma 54 modulation/S30EA ribosomal protein, C-terminal domain"/>
    <property type="match status" value="1"/>
</dbReference>
<evidence type="ECO:0000313" key="8">
    <source>
        <dbReference type="EMBL" id="RDV82137.1"/>
    </source>
</evidence>
<evidence type="ECO:0000313" key="9">
    <source>
        <dbReference type="Proteomes" id="UP000256329"/>
    </source>
</evidence>
<evidence type="ECO:0000256" key="1">
    <source>
        <dbReference type="ARBA" id="ARBA00022490"/>
    </source>
</evidence>
<evidence type="ECO:0000256" key="3">
    <source>
        <dbReference type="ARBA" id="ARBA00038434"/>
    </source>
</evidence>
<dbReference type="PANTHER" id="PTHR33231">
    <property type="entry name" value="30S RIBOSOMAL PROTEIN"/>
    <property type="match status" value="1"/>
</dbReference>
<dbReference type="InterPro" id="IPR050574">
    <property type="entry name" value="HPF/YfiA_ribosome-assoc"/>
</dbReference>
<evidence type="ECO:0000256" key="5">
    <source>
        <dbReference type="ARBA" id="ARBA00041148"/>
    </source>
</evidence>
<feature type="domain" description="Sigma 54 modulation/S30EA ribosomal protein C-terminal" evidence="7">
    <location>
        <begin position="115"/>
        <end position="171"/>
    </location>
</feature>
<comment type="similarity">
    <text evidence="6">Belongs to the HPF/YfiA ribosome-associated protein family. Long HPF subfamily.</text>
</comment>
<comment type="subunit">
    <text evidence="6">Interacts with 100S ribosomes.</text>
</comment>
<comment type="similarity">
    <text evidence="3">Belongs to the HPF/YfiA ribosome-associated protein family. Short HPF subfamily.</text>
</comment>
<evidence type="ECO:0000256" key="2">
    <source>
        <dbReference type="ARBA" id="ARBA00022845"/>
    </source>
</evidence>
<dbReference type="GO" id="GO:0045900">
    <property type="term" value="P:negative regulation of translational elongation"/>
    <property type="evidence" value="ECO:0007669"/>
    <property type="project" value="TreeGrafter"/>
</dbReference>
<dbReference type="Pfam" id="PF02482">
    <property type="entry name" value="Ribosomal_S30AE"/>
    <property type="match status" value="1"/>
</dbReference>
<name>A0A3D8P251_9THEO</name>
<comment type="caution">
    <text evidence="8">The sequence shown here is derived from an EMBL/GenBank/DDBJ whole genome shotgun (WGS) entry which is preliminary data.</text>
</comment>
<proteinExistence type="inferred from homology"/>
<dbReference type="InterPro" id="IPR003489">
    <property type="entry name" value="RHF/RaiA"/>
</dbReference>
<dbReference type="HAMAP" id="MF_00839">
    <property type="entry name" value="HPF"/>
    <property type="match status" value="1"/>
</dbReference>
<gene>
    <name evidence="8" type="primary">raiA</name>
    <name evidence="6" type="synonym">hpf</name>
    <name evidence="8" type="ORF">DXX99_08215</name>
</gene>
<keyword evidence="9" id="KW-1185">Reference proteome</keyword>
<dbReference type="GO" id="GO:0022627">
    <property type="term" value="C:cytosolic small ribosomal subunit"/>
    <property type="evidence" value="ECO:0007669"/>
    <property type="project" value="TreeGrafter"/>
</dbReference>
<dbReference type="EMBL" id="QSLN01000012">
    <property type="protein sequence ID" value="RDV82137.1"/>
    <property type="molecule type" value="Genomic_DNA"/>
</dbReference>
<comment type="function">
    <text evidence="6">Required for dimerization of active 70S ribosomes into 100S ribosomes in stationary phase; 100S ribosomes are translationally inactive and sometimes present during exponential growth.</text>
</comment>